<sequence>MRTILVLAGGHSTDKPVFDTAIAAARPLAANLEFLHVRIGPGEGVVHIPHVEFATGAGLQTVLDDLEKRSITRATAALHHFEELCERESIEIAVSPSDLRQGTLSATWSEEQGNATAKIMRCARHNDLIVLGRHTRSNGLPPDLAERLLVESGRPLLIVPAERRRHLLGTVLICWKETATSARALTAALPLLAVSKHVVIASVQEGSDGSPEALYHLAQRLEWDGISADVRWLAQSPSPVSERLDILADEIGADLLVMGGYGHGRMRAMVFGGCTQRFLDQSKRPVLLMH</sequence>
<evidence type="ECO:0000313" key="3">
    <source>
        <dbReference type="EMBL" id="SKA12497.1"/>
    </source>
</evidence>
<dbReference type="Proteomes" id="UP000190092">
    <property type="component" value="Unassembled WGS sequence"/>
</dbReference>
<dbReference type="PANTHER" id="PTHR46268">
    <property type="entry name" value="STRESS RESPONSE PROTEIN NHAX"/>
    <property type="match status" value="1"/>
</dbReference>
<organism evidence="3 4">
    <name type="scientific">Enhydrobacter aerosaccus</name>
    <dbReference type="NCBI Taxonomy" id="225324"/>
    <lineage>
        <taxon>Bacteria</taxon>
        <taxon>Pseudomonadati</taxon>
        <taxon>Pseudomonadota</taxon>
        <taxon>Alphaproteobacteria</taxon>
        <taxon>Hyphomicrobiales</taxon>
        <taxon>Enhydrobacter</taxon>
    </lineage>
</organism>
<evidence type="ECO:0000313" key="4">
    <source>
        <dbReference type="Proteomes" id="UP000190092"/>
    </source>
</evidence>
<dbReference type="Pfam" id="PF00582">
    <property type="entry name" value="Usp"/>
    <property type="match status" value="1"/>
</dbReference>
<proteinExistence type="inferred from homology"/>
<dbReference type="Gene3D" id="3.40.50.12370">
    <property type="match status" value="1"/>
</dbReference>
<dbReference type="SUPFAM" id="SSF52402">
    <property type="entry name" value="Adenine nucleotide alpha hydrolases-like"/>
    <property type="match status" value="2"/>
</dbReference>
<reference evidence="4" key="1">
    <citation type="submission" date="2017-02" db="EMBL/GenBank/DDBJ databases">
        <authorList>
            <person name="Varghese N."/>
            <person name="Submissions S."/>
        </authorList>
    </citation>
    <scope>NUCLEOTIDE SEQUENCE [LARGE SCALE GENOMIC DNA]</scope>
    <source>
        <strain evidence="4">ATCC 27094</strain>
    </source>
</reference>
<accession>A0A1T4R9A3</accession>
<dbReference type="PANTHER" id="PTHR46268:SF15">
    <property type="entry name" value="UNIVERSAL STRESS PROTEIN HP_0031"/>
    <property type="match status" value="1"/>
</dbReference>
<gene>
    <name evidence="3" type="ORF">SAMN02745126_03692</name>
</gene>
<dbReference type="STRING" id="225324.SAMN02745126_03692"/>
<dbReference type="CDD" id="cd00293">
    <property type="entry name" value="USP-like"/>
    <property type="match status" value="1"/>
</dbReference>
<evidence type="ECO:0000256" key="1">
    <source>
        <dbReference type="ARBA" id="ARBA00008791"/>
    </source>
</evidence>
<feature type="domain" description="UspA" evidence="2">
    <location>
        <begin position="189"/>
        <end position="288"/>
    </location>
</feature>
<keyword evidence="4" id="KW-1185">Reference proteome</keyword>
<dbReference type="RefSeq" id="WP_170921007.1">
    <property type="nucleotide sequence ID" value="NZ_FUWJ01000004.1"/>
</dbReference>
<dbReference type="InterPro" id="IPR006016">
    <property type="entry name" value="UspA"/>
</dbReference>
<name>A0A1T4R9A3_9HYPH</name>
<comment type="similarity">
    <text evidence="1">Belongs to the universal stress protein A family.</text>
</comment>
<protein>
    <submittedName>
        <fullName evidence="3">Universal stress protein family protein</fullName>
    </submittedName>
</protein>
<dbReference type="AlphaFoldDB" id="A0A1T4R9A3"/>
<evidence type="ECO:0000259" key="2">
    <source>
        <dbReference type="Pfam" id="PF00582"/>
    </source>
</evidence>
<dbReference type="EMBL" id="FUWJ01000004">
    <property type="protein sequence ID" value="SKA12497.1"/>
    <property type="molecule type" value="Genomic_DNA"/>
</dbReference>